<keyword evidence="2" id="KW-0805">Transcription regulation</keyword>
<organism evidence="6 7">
    <name type="scientific">Idiomarina ramblicola</name>
    <dbReference type="NCBI Taxonomy" id="263724"/>
    <lineage>
        <taxon>Bacteria</taxon>
        <taxon>Pseudomonadati</taxon>
        <taxon>Pseudomonadota</taxon>
        <taxon>Gammaproteobacteria</taxon>
        <taxon>Alteromonadales</taxon>
        <taxon>Idiomarinaceae</taxon>
        <taxon>Idiomarina</taxon>
    </lineage>
</organism>
<accession>A0A432YV68</accession>
<name>A0A432YV68_9GAMM</name>
<evidence type="ECO:0000313" key="6">
    <source>
        <dbReference type="EMBL" id="RUO67201.1"/>
    </source>
</evidence>
<dbReference type="SUPFAM" id="SSF46785">
    <property type="entry name" value="Winged helix' DNA-binding domain"/>
    <property type="match status" value="1"/>
</dbReference>
<dbReference type="InterPro" id="IPR000847">
    <property type="entry name" value="LysR_HTH_N"/>
</dbReference>
<dbReference type="InterPro" id="IPR005119">
    <property type="entry name" value="LysR_subst-bd"/>
</dbReference>
<dbReference type="InterPro" id="IPR036388">
    <property type="entry name" value="WH-like_DNA-bd_sf"/>
</dbReference>
<keyword evidence="4" id="KW-0804">Transcription</keyword>
<evidence type="ECO:0000256" key="3">
    <source>
        <dbReference type="ARBA" id="ARBA00023125"/>
    </source>
</evidence>
<evidence type="ECO:0000256" key="4">
    <source>
        <dbReference type="ARBA" id="ARBA00023163"/>
    </source>
</evidence>
<dbReference type="Gene3D" id="1.10.10.10">
    <property type="entry name" value="Winged helix-like DNA-binding domain superfamily/Winged helix DNA-binding domain"/>
    <property type="match status" value="1"/>
</dbReference>
<evidence type="ECO:0000313" key="7">
    <source>
        <dbReference type="Proteomes" id="UP000288058"/>
    </source>
</evidence>
<keyword evidence="3" id="KW-0238">DNA-binding</keyword>
<dbReference type="Pfam" id="PF03466">
    <property type="entry name" value="LysR_substrate"/>
    <property type="match status" value="1"/>
</dbReference>
<dbReference type="Proteomes" id="UP000288058">
    <property type="component" value="Unassembled WGS sequence"/>
</dbReference>
<dbReference type="Pfam" id="PF00126">
    <property type="entry name" value="HTH_1"/>
    <property type="match status" value="1"/>
</dbReference>
<comment type="caution">
    <text evidence="6">The sequence shown here is derived from an EMBL/GenBank/DDBJ whole genome shotgun (WGS) entry which is preliminary data.</text>
</comment>
<evidence type="ECO:0000256" key="2">
    <source>
        <dbReference type="ARBA" id="ARBA00023015"/>
    </source>
</evidence>
<feature type="domain" description="HTH lysR-type" evidence="5">
    <location>
        <begin position="9"/>
        <end position="65"/>
    </location>
</feature>
<evidence type="ECO:0000256" key="1">
    <source>
        <dbReference type="ARBA" id="ARBA00009437"/>
    </source>
</evidence>
<keyword evidence="7" id="KW-1185">Reference proteome</keyword>
<dbReference type="PANTHER" id="PTHR30126">
    <property type="entry name" value="HTH-TYPE TRANSCRIPTIONAL REGULATOR"/>
    <property type="match status" value="1"/>
</dbReference>
<dbReference type="InterPro" id="IPR036390">
    <property type="entry name" value="WH_DNA-bd_sf"/>
</dbReference>
<evidence type="ECO:0000259" key="5">
    <source>
        <dbReference type="PROSITE" id="PS50931"/>
    </source>
</evidence>
<dbReference type="SUPFAM" id="SSF53850">
    <property type="entry name" value="Periplasmic binding protein-like II"/>
    <property type="match status" value="1"/>
</dbReference>
<dbReference type="OrthoDB" id="6988449at2"/>
<dbReference type="GO" id="GO:0000976">
    <property type="term" value="F:transcription cis-regulatory region binding"/>
    <property type="evidence" value="ECO:0007669"/>
    <property type="project" value="TreeGrafter"/>
</dbReference>
<reference evidence="7" key="1">
    <citation type="journal article" date="2018" name="Front. Microbiol.">
        <title>Genome-Based Analysis Reveals the Taxonomy and Diversity of the Family Idiomarinaceae.</title>
        <authorList>
            <person name="Liu Y."/>
            <person name="Lai Q."/>
            <person name="Shao Z."/>
        </authorList>
    </citation>
    <scope>NUCLEOTIDE SEQUENCE [LARGE SCALE GENOMIC DNA]</scope>
    <source>
        <strain evidence="7">R22</strain>
    </source>
</reference>
<dbReference type="GO" id="GO:0003700">
    <property type="term" value="F:DNA-binding transcription factor activity"/>
    <property type="evidence" value="ECO:0007669"/>
    <property type="project" value="InterPro"/>
</dbReference>
<dbReference type="RefSeq" id="WP_126782691.1">
    <property type="nucleotide sequence ID" value="NZ_PIQC01000007.1"/>
</dbReference>
<dbReference type="Gene3D" id="3.40.190.290">
    <property type="match status" value="1"/>
</dbReference>
<dbReference type="EMBL" id="PIQC01000007">
    <property type="protein sequence ID" value="RUO67201.1"/>
    <property type="molecule type" value="Genomic_DNA"/>
</dbReference>
<dbReference type="PANTHER" id="PTHR30126:SF88">
    <property type="entry name" value="TRANSCRIPTIONAL REGULATOR-RELATED"/>
    <property type="match status" value="1"/>
</dbReference>
<protein>
    <submittedName>
        <fullName evidence="6">LysR family transcriptional regulator</fullName>
    </submittedName>
</protein>
<sequence>MSVYRPKSTIEQWRILQAVVDCGGYAHAADALNKSQSSLNHAVAKLQQVVGVQLLEVRGRKAHLTAAGEVLLRRSRQLTSLTKEIEQLADNLEQGWEPEIQLALEMVFDRNQLAPVLNEFQQQSRGSRLIINDTVLTGTVEQIQQQSADVVITHHLPRGFIGEPISQYSMDLVCHPDHPLAQLQQPIDQNELSQYLQIVIQDTGSQPVEDEGWLKAEQRWTVSHFDEALRLIRNGLGFCWLPGYVAQEDLDSGRLSRIEVEGSSSRKGSLYMVLPKAEQTGPCAKTLAELILKHQPR</sequence>
<dbReference type="AlphaFoldDB" id="A0A432YV68"/>
<dbReference type="PROSITE" id="PS50931">
    <property type="entry name" value="HTH_LYSR"/>
    <property type="match status" value="1"/>
</dbReference>
<gene>
    <name evidence="6" type="ORF">CWI78_10135</name>
</gene>
<proteinExistence type="inferred from homology"/>
<comment type="similarity">
    <text evidence="1">Belongs to the LysR transcriptional regulatory family.</text>
</comment>